<name>G4YW33_PHYSP</name>
<keyword evidence="2" id="KW-1185">Reference proteome</keyword>
<sequence length="285" mass="31928">MGVPRAGVLPQDSQLRGVVMFRTGERSRGPRKGIRKSLTFVVAEGFDVARAKIFRLLTGAEFGPNPSAIEDENVFFKATKNARQQDFKILSVSNFEELLKRRWACITDDDIVALASNEEQIHTQFVFEFFVYLAPVVRPTDGIRRTTADRVRAAAAEIVTLQAEGRERLGPIATHHLAIHRARQPEGTPFAIPEDNTMQQARALDAAVAALEDTAAEPEEDVMEIEVELFGTWVKMRVKHSTLREAVGLPQHDIFTRGIFHGFRPEAIMPQGEDVPDEDHQMSEN</sequence>
<protein>
    <submittedName>
        <fullName evidence="1">Uncharacterized protein</fullName>
    </submittedName>
</protein>
<dbReference type="GeneID" id="20645272"/>
<gene>
    <name evidence="1" type="ORF">PHYSODRAFT_325533</name>
</gene>
<dbReference type="InParanoid" id="G4YW33"/>
<dbReference type="EMBL" id="JH159152">
    <property type="protein sequence ID" value="EGZ24416.1"/>
    <property type="molecule type" value="Genomic_DNA"/>
</dbReference>
<proteinExistence type="predicted"/>
<dbReference type="Proteomes" id="UP000002640">
    <property type="component" value="Unassembled WGS sequence"/>
</dbReference>
<dbReference type="KEGG" id="psoj:PHYSODRAFT_325533"/>
<dbReference type="RefSeq" id="XP_009519704.1">
    <property type="nucleotide sequence ID" value="XM_009521409.1"/>
</dbReference>
<accession>G4YW33</accession>
<dbReference type="AlphaFoldDB" id="G4YW33"/>
<reference evidence="1 2" key="1">
    <citation type="journal article" date="2006" name="Science">
        <title>Phytophthora genome sequences uncover evolutionary origins and mechanisms of pathogenesis.</title>
        <authorList>
            <person name="Tyler B.M."/>
            <person name="Tripathy S."/>
            <person name="Zhang X."/>
            <person name="Dehal P."/>
            <person name="Jiang R.H."/>
            <person name="Aerts A."/>
            <person name="Arredondo F.D."/>
            <person name="Baxter L."/>
            <person name="Bensasson D."/>
            <person name="Beynon J.L."/>
            <person name="Chapman J."/>
            <person name="Damasceno C.M."/>
            <person name="Dorrance A.E."/>
            <person name="Dou D."/>
            <person name="Dickerman A.W."/>
            <person name="Dubchak I.L."/>
            <person name="Garbelotto M."/>
            <person name="Gijzen M."/>
            <person name="Gordon S.G."/>
            <person name="Govers F."/>
            <person name="Grunwald N.J."/>
            <person name="Huang W."/>
            <person name="Ivors K.L."/>
            <person name="Jones R.W."/>
            <person name="Kamoun S."/>
            <person name="Krampis K."/>
            <person name="Lamour K.H."/>
            <person name="Lee M.K."/>
            <person name="McDonald W.H."/>
            <person name="Medina M."/>
            <person name="Meijer H.J."/>
            <person name="Nordberg E.K."/>
            <person name="Maclean D.J."/>
            <person name="Ospina-Giraldo M.D."/>
            <person name="Morris P.F."/>
            <person name="Phuntumart V."/>
            <person name="Putnam N.H."/>
            <person name="Rash S."/>
            <person name="Rose J.K."/>
            <person name="Sakihama Y."/>
            <person name="Salamov A.A."/>
            <person name="Savidor A."/>
            <person name="Scheuring C.F."/>
            <person name="Smith B.M."/>
            <person name="Sobral B.W."/>
            <person name="Terry A."/>
            <person name="Torto-Alalibo T.A."/>
            <person name="Win J."/>
            <person name="Xu Z."/>
            <person name="Zhang H."/>
            <person name="Grigoriev I.V."/>
            <person name="Rokhsar D.S."/>
            <person name="Boore J.L."/>
        </authorList>
    </citation>
    <scope>NUCLEOTIDE SEQUENCE [LARGE SCALE GENOMIC DNA]</scope>
    <source>
        <strain evidence="1 2">P6497</strain>
    </source>
</reference>
<evidence type="ECO:0000313" key="2">
    <source>
        <dbReference type="Proteomes" id="UP000002640"/>
    </source>
</evidence>
<evidence type="ECO:0000313" key="1">
    <source>
        <dbReference type="EMBL" id="EGZ24416.1"/>
    </source>
</evidence>
<organism evidence="1 2">
    <name type="scientific">Phytophthora sojae (strain P6497)</name>
    <name type="common">Soybean stem and root rot agent</name>
    <name type="synonym">Phytophthora megasperma f. sp. glycines</name>
    <dbReference type="NCBI Taxonomy" id="1094619"/>
    <lineage>
        <taxon>Eukaryota</taxon>
        <taxon>Sar</taxon>
        <taxon>Stramenopiles</taxon>
        <taxon>Oomycota</taxon>
        <taxon>Peronosporomycetes</taxon>
        <taxon>Peronosporales</taxon>
        <taxon>Peronosporaceae</taxon>
        <taxon>Phytophthora</taxon>
    </lineage>
</organism>